<dbReference type="GO" id="GO:0000244">
    <property type="term" value="P:spliceosomal tri-snRNP complex assembly"/>
    <property type="evidence" value="ECO:0007669"/>
    <property type="project" value="InterPro"/>
</dbReference>
<evidence type="ECO:0000313" key="5">
    <source>
        <dbReference type="EMBL" id="SGZ39976.1"/>
    </source>
</evidence>
<dbReference type="Proteomes" id="UP000183365">
    <property type="component" value="Unassembled WGS sequence"/>
</dbReference>
<dbReference type="GO" id="GO:0005687">
    <property type="term" value="C:U4 snRNP"/>
    <property type="evidence" value="ECO:0007669"/>
    <property type="project" value="TreeGrafter"/>
</dbReference>
<dbReference type="InterPro" id="IPR036070">
    <property type="entry name" value="Nop_dom_sf"/>
</dbReference>
<reference evidence="6" key="1">
    <citation type="submission" date="2016-11" db="EMBL/GenBank/DDBJ databases">
        <authorList>
            <person name="Guldener U."/>
        </authorList>
    </citation>
    <scope>NUCLEOTIDE SEQUENCE [LARGE SCALE GENOMIC DNA]</scope>
</reference>
<dbReference type="Pfam" id="PF09785">
    <property type="entry name" value="Prp31_C"/>
    <property type="match status" value="1"/>
</dbReference>
<dbReference type="OrthoDB" id="4771285at2759"/>
<accession>A0A1L0B0P4</accession>
<dbReference type="InterPro" id="IPR019175">
    <property type="entry name" value="Prp31_C"/>
</dbReference>
<dbReference type="GO" id="GO:0071011">
    <property type="term" value="C:precatalytic spliceosome"/>
    <property type="evidence" value="ECO:0007669"/>
    <property type="project" value="TreeGrafter"/>
</dbReference>
<dbReference type="EMBL" id="FQNF01000035">
    <property type="protein sequence ID" value="SGZ39976.1"/>
    <property type="molecule type" value="Genomic_DNA"/>
</dbReference>
<dbReference type="PANTHER" id="PTHR13904:SF0">
    <property type="entry name" value="U4_U6 SMALL NUCLEAR RIBONUCLEOPROTEIN PRP31"/>
    <property type="match status" value="1"/>
</dbReference>
<dbReference type="AlphaFoldDB" id="A0A1L0B0P4"/>
<dbReference type="Pfam" id="PF01798">
    <property type="entry name" value="Nop"/>
    <property type="match status" value="1"/>
</dbReference>
<dbReference type="InterPro" id="IPR027105">
    <property type="entry name" value="Prp31"/>
</dbReference>
<keyword evidence="2" id="KW-0539">Nucleus</keyword>
<dbReference type="VEuPathDB" id="FungiDB:HGUI_02176"/>
<keyword evidence="3" id="KW-0687">Ribonucleoprotein</keyword>
<dbReference type="PANTHER" id="PTHR13904">
    <property type="entry name" value="PRE-MRNA SPLICING FACTOR PRP31"/>
    <property type="match status" value="1"/>
</dbReference>
<dbReference type="PROSITE" id="PS51358">
    <property type="entry name" value="NOP"/>
    <property type="match status" value="1"/>
</dbReference>
<evidence type="ECO:0000256" key="3">
    <source>
        <dbReference type="ARBA" id="ARBA00023274"/>
    </source>
</evidence>
<dbReference type="GO" id="GO:0046540">
    <property type="term" value="C:U4/U6 x U5 tri-snRNP complex"/>
    <property type="evidence" value="ECO:0007669"/>
    <property type="project" value="InterPro"/>
</dbReference>
<evidence type="ECO:0000259" key="4">
    <source>
        <dbReference type="PROSITE" id="PS51358"/>
    </source>
</evidence>
<evidence type="ECO:0000256" key="2">
    <source>
        <dbReference type="ARBA" id="ARBA00023242"/>
    </source>
</evidence>
<sequence length="458" mass="53438">MTNLELDLDLDLDIDTDLIDVNKPGEQSLSYENTGFTLPDDTDDIIVICSAIKDFYYNLQKQSLPEDGSQDNSYMQSKQIIQWFNKVVSILNYENNMSFDDLIQLIHILRLTTKFLNNIVIKCIKKNLNYESSLDLSKIFDIIDDQSLDFKVLISFSNFLIHNTTFNSTNEFLNTIKQQFNVNVEKLNLISLQITDVTFPIEFTFQFKEIFKDLFLEIIRVNKLLLDKISAAVDVILPNIKKLLNNRTDVILFLFSITKTIENLIKMNHKTLAGIGKSNKNEESGYLYKRIETIFPTLIENKPLLNDIQYNKIKMKTVQRLANKVILLSRVDYYKGSPKGHKGEEYYKEMIETINKWIENDRPKLNSLVDNDLKPLPIPKDNNYVDKKNRKGKRRAGKKLTKYRHRFQHTGKLDKLKNQLEFGKKESFVDGKDQYMDDMDDNGLGMAADKYKKLLKEK</sequence>
<keyword evidence="6" id="KW-1185">Reference proteome</keyword>
<evidence type="ECO:0000256" key="1">
    <source>
        <dbReference type="ARBA" id="ARBA00004123"/>
    </source>
</evidence>
<dbReference type="Gene3D" id="1.10.246.90">
    <property type="entry name" value="Nop domain"/>
    <property type="match status" value="1"/>
</dbReference>
<gene>
    <name evidence="5" type="ORF">HGUI_02176</name>
</gene>
<dbReference type="InterPro" id="IPR042239">
    <property type="entry name" value="Nop_C"/>
</dbReference>
<dbReference type="SUPFAM" id="SSF89124">
    <property type="entry name" value="Nop domain"/>
    <property type="match status" value="1"/>
</dbReference>
<comment type="subcellular location">
    <subcellularLocation>
        <location evidence="1">Nucleus</location>
    </subcellularLocation>
</comment>
<proteinExistence type="predicted"/>
<feature type="domain" description="Nop" evidence="4">
    <location>
        <begin position="236"/>
        <end position="359"/>
    </location>
</feature>
<organism evidence="5 6">
    <name type="scientific">Hanseniaspora guilliermondii</name>
    <dbReference type="NCBI Taxonomy" id="56406"/>
    <lineage>
        <taxon>Eukaryota</taxon>
        <taxon>Fungi</taxon>
        <taxon>Dikarya</taxon>
        <taxon>Ascomycota</taxon>
        <taxon>Saccharomycotina</taxon>
        <taxon>Saccharomycetes</taxon>
        <taxon>Saccharomycodales</taxon>
        <taxon>Saccharomycodaceae</taxon>
        <taxon>Hanseniaspora</taxon>
    </lineage>
</organism>
<evidence type="ECO:0000313" key="6">
    <source>
        <dbReference type="Proteomes" id="UP000183365"/>
    </source>
</evidence>
<dbReference type="InterPro" id="IPR002687">
    <property type="entry name" value="Nop_dom"/>
</dbReference>
<protein>
    <recommendedName>
        <fullName evidence="4">Nop domain-containing protein</fullName>
    </recommendedName>
</protein>
<name>A0A1L0B0P4_9ASCO</name>